<dbReference type="Proteomes" id="UP000070160">
    <property type="component" value="Unassembled WGS sequence"/>
</dbReference>
<dbReference type="GO" id="GO:0003855">
    <property type="term" value="F:3-dehydroquinate dehydratase activity"/>
    <property type="evidence" value="ECO:0007669"/>
    <property type="project" value="UniProtKB-EC"/>
</dbReference>
<evidence type="ECO:0000256" key="1">
    <source>
        <dbReference type="ARBA" id="ARBA00001864"/>
    </source>
</evidence>
<dbReference type="InterPro" id="IPR001381">
    <property type="entry name" value="DHquinase_I"/>
</dbReference>
<dbReference type="NCBIfam" id="TIGR01093">
    <property type="entry name" value="aroD"/>
    <property type="match status" value="1"/>
</dbReference>
<evidence type="ECO:0000256" key="4">
    <source>
        <dbReference type="ARBA" id="ARBA00023239"/>
    </source>
</evidence>
<dbReference type="AlphaFoldDB" id="A0A134CJX9"/>
<organism evidence="7 8">
    <name type="scientific">Megasphaera hutchinsoni</name>
    <dbReference type="NCBI Taxonomy" id="1588748"/>
    <lineage>
        <taxon>Bacteria</taxon>
        <taxon>Bacillati</taxon>
        <taxon>Bacillota</taxon>
        <taxon>Negativicutes</taxon>
        <taxon>Veillonellales</taxon>
        <taxon>Veillonellaceae</taxon>
        <taxon>Megasphaera</taxon>
    </lineage>
</organism>
<gene>
    <name evidence="7" type="ORF">HMPREF3182_00425</name>
</gene>
<name>A0A134CJX9_9FIRM</name>
<dbReference type="Pfam" id="PF01487">
    <property type="entry name" value="DHquinase_I"/>
    <property type="match status" value="1"/>
</dbReference>
<dbReference type="InterPro" id="IPR050146">
    <property type="entry name" value="Type-I_3-dehydroquinase"/>
</dbReference>
<proteinExistence type="predicted"/>
<comment type="caution">
    <text evidence="7">The sequence shown here is derived from an EMBL/GenBank/DDBJ whole genome shotgun (WGS) entry which is preliminary data.</text>
</comment>
<dbReference type="PANTHER" id="PTHR43699:SF1">
    <property type="entry name" value="3-DEHYDROQUINATE DEHYDRATASE"/>
    <property type="match status" value="1"/>
</dbReference>
<evidence type="ECO:0000256" key="5">
    <source>
        <dbReference type="ARBA" id="ARBA00023270"/>
    </source>
</evidence>
<dbReference type="PANTHER" id="PTHR43699">
    <property type="entry name" value="3-DEHYDROQUINATE DEHYDRATASE"/>
    <property type="match status" value="1"/>
</dbReference>
<dbReference type="InterPro" id="IPR013785">
    <property type="entry name" value="Aldolase_TIM"/>
</dbReference>
<evidence type="ECO:0000256" key="3">
    <source>
        <dbReference type="ARBA" id="ARBA00023141"/>
    </source>
</evidence>
<dbReference type="SUPFAM" id="SSF51569">
    <property type="entry name" value="Aldolase"/>
    <property type="match status" value="1"/>
</dbReference>
<protein>
    <recommendedName>
        <fullName evidence="6">3-dehydroquinate dehydratase</fullName>
        <ecNumber evidence="2">4.2.1.10</ecNumber>
    </recommendedName>
</protein>
<evidence type="ECO:0000256" key="6">
    <source>
        <dbReference type="ARBA" id="ARBA00073643"/>
    </source>
</evidence>
<accession>A0A134CJX9</accession>
<reference evidence="8" key="1">
    <citation type="submission" date="2016-01" db="EMBL/GenBank/DDBJ databases">
        <authorList>
            <person name="Mitreva M."/>
            <person name="Pepin K.H."/>
            <person name="Mihindukulasuriya K.A."/>
            <person name="Fulton R."/>
            <person name="Fronick C."/>
            <person name="O'Laughlin M."/>
            <person name="Miner T."/>
            <person name="Herter B."/>
            <person name="Rosa B.A."/>
            <person name="Cordes M."/>
            <person name="Tomlinson C."/>
            <person name="Wollam A."/>
            <person name="Palsikar V.B."/>
            <person name="Mardis E.R."/>
            <person name="Wilson R.K."/>
        </authorList>
    </citation>
    <scope>NUCLEOTIDE SEQUENCE [LARGE SCALE GENOMIC DNA]</scope>
    <source>
        <strain evidence="8">KA00182</strain>
    </source>
</reference>
<keyword evidence="4" id="KW-0456">Lyase</keyword>
<dbReference type="Gene3D" id="3.20.20.70">
    <property type="entry name" value="Aldolase class I"/>
    <property type="match status" value="1"/>
</dbReference>
<keyword evidence="8" id="KW-1185">Reference proteome</keyword>
<dbReference type="STRING" id="1588748.HMPREF3182_00425"/>
<evidence type="ECO:0000313" key="7">
    <source>
        <dbReference type="EMBL" id="KXB92429.1"/>
    </source>
</evidence>
<dbReference type="FunFam" id="3.20.20.70:FF:000047">
    <property type="entry name" value="3-dehydroquinate dehydratase"/>
    <property type="match status" value="1"/>
</dbReference>
<dbReference type="GO" id="GO:0046279">
    <property type="term" value="P:3,4-dihydroxybenzoate biosynthetic process"/>
    <property type="evidence" value="ECO:0007669"/>
    <property type="project" value="UniProtKB-ARBA"/>
</dbReference>
<keyword evidence="3" id="KW-0057">Aromatic amino acid biosynthesis</keyword>
<comment type="catalytic activity">
    <reaction evidence="1">
        <text>3-dehydroquinate = 3-dehydroshikimate + H2O</text>
        <dbReference type="Rhea" id="RHEA:21096"/>
        <dbReference type="ChEBI" id="CHEBI:15377"/>
        <dbReference type="ChEBI" id="CHEBI:16630"/>
        <dbReference type="ChEBI" id="CHEBI:32364"/>
        <dbReference type="EC" id="4.2.1.10"/>
    </reaction>
</comment>
<keyword evidence="5" id="KW-0704">Schiff base</keyword>
<keyword evidence="3" id="KW-0028">Amino-acid biosynthesis</keyword>
<dbReference type="PATRIC" id="fig|1588748.3.peg.413"/>
<dbReference type="EMBL" id="LSDT01000012">
    <property type="protein sequence ID" value="KXB92429.1"/>
    <property type="molecule type" value="Genomic_DNA"/>
</dbReference>
<dbReference type="EC" id="4.2.1.10" evidence="2"/>
<evidence type="ECO:0000256" key="2">
    <source>
        <dbReference type="ARBA" id="ARBA00012060"/>
    </source>
</evidence>
<sequence>MIPYFPLTGTKAKPRICIATTAISLTDLQHQCKSVLPETEALLELRYDFFSHAASASHLLQTLHIVHNELPHTPILFTLRTQTDGGAYPQSPTAYAQLIKVAIHSGLISYIDIEYNQPQSIRNLLITEAQKKHVPILMSLHAMQQTPSLETLLTHFAAMKKHGAAIAKIACMPHTPADVLTMLYAVKQIKEIYPHYPIIGISMGKLGRITRLYGSAITFTTVSSARTAPGQFSLPTLKARLSTLYKI</sequence>
<evidence type="ECO:0000313" key="8">
    <source>
        <dbReference type="Proteomes" id="UP000070160"/>
    </source>
</evidence>
<dbReference type="CDD" id="cd00502">
    <property type="entry name" value="DHQase_I"/>
    <property type="match status" value="1"/>
</dbReference>
<dbReference type="GO" id="GO:0009073">
    <property type="term" value="P:aromatic amino acid family biosynthetic process"/>
    <property type="evidence" value="ECO:0007669"/>
    <property type="project" value="UniProtKB-KW"/>
</dbReference>
<dbReference type="RefSeq" id="WP_062485228.1">
    <property type="nucleotide sequence ID" value="NZ_KQ960931.1"/>
</dbReference>